<dbReference type="Gene3D" id="1.20.1250.20">
    <property type="entry name" value="MFS general substrate transporter like domains"/>
    <property type="match status" value="2"/>
</dbReference>
<dbReference type="GO" id="GO:0016020">
    <property type="term" value="C:membrane"/>
    <property type="evidence" value="ECO:0007669"/>
    <property type="project" value="UniProtKB-SubCell"/>
</dbReference>
<dbReference type="PANTHER" id="PTHR23514:SF13">
    <property type="entry name" value="INNER MEMBRANE PROTEIN YBJJ"/>
    <property type="match status" value="1"/>
</dbReference>
<sequence length="400" mass="42737">MVKNFTSFVKNRSAFSVGFLFATSSLLFGIWVASIPGIKARLGFSDGTLGFSLLLSPLGAITGMILSSRVFSKVSVGRWMLTGYIIICGIMILQINSVNRVMFWSCLYCFGGMSFLNGVSANATVNLMEKKHNKLFMATCHGMYSMGGALSSGIAALLFTVHIPSGWQIVMVAFIIVMIILSNKNYLLANTDIIHSRSAFKLPSLPILGISFICMISFMAEGCVADWSAIYFKEVLLSPKALISLGYAGFSVAMTLGRLNGDMLISKLGSKNVVVAGALLAAAGFLVVVTTPSVIIAIVGYVMIGFGSCCIVPVLFRASANIPGVSTVEGYAMVTTGGLIGFLTGPSVIGFIAEKSNLSKGLSLLILMGVLSAYTAWRNPFIRNRQTSSNPPLPYDEQIY</sequence>
<organism evidence="6 7">
    <name type="scientific">Ginsengibacter hankyongi</name>
    <dbReference type="NCBI Taxonomy" id="2607284"/>
    <lineage>
        <taxon>Bacteria</taxon>
        <taxon>Pseudomonadati</taxon>
        <taxon>Bacteroidota</taxon>
        <taxon>Chitinophagia</taxon>
        <taxon>Chitinophagales</taxon>
        <taxon>Chitinophagaceae</taxon>
        <taxon>Ginsengibacter</taxon>
    </lineage>
</organism>
<dbReference type="Proteomes" id="UP000326903">
    <property type="component" value="Unassembled WGS sequence"/>
</dbReference>
<accession>A0A5J5IH32</accession>
<feature type="transmembrane region" description="Helical" evidence="5">
    <location>
        <begin position="165"/>
        <end position="181"/>
    </location>
</feature>
<evidence type="ECO:0000256" key="1">
    <source>
        <dbReference type="ARBA" id="ARBA00004141"/>
    </source>
</evidence>
<feature type="transmembrane region" description="Helical" evidence="5">
    <location>
        <begin position="295"/>
        <end position="316"/>
    </location>
</feature>
<dbReference type="Pfam" id="PF07690">
    <property type="entry name" value="MFS_1"/>
    <property type="match status" value="1"/>
</dbReference>
<dbReference type="InterPro" id="IPR036259">
    <property type="entry name" value="MFS_trans_sf"/>
</dbReference>
<dbReference type="InterPro" id="IPR011701">
    <property type="entry name" value="MFS"/>
</dbReference>
<dbReference type="SUPFAM" id="SSF103473">
    <property type="entry name" value="MFS general substrate transporter"/>
    <property type="match status" value="1"/>
</dbReference>
<dbReference type="RefSeq" id="WP_150414896.1">
    <property type="nucleotide sequence ID" value="NZ_VYQF01000002.1"/>
</dbReference>
<feature type="transmembrane region" description="Helical" evidence="5">
    <location>
        <begin position="135"/>
        <end position="159"/>
    </location>
</feature>
<dbReference type="InterPro" id="IPR051788">
    <property type="entry name" value="MFS_Transporter"/>
</dbReference>
<dbReference type="EMBL" id="VYQF01000002">
    <property type="protein sequence ID" value="KAA9039485.1"/>
    <property type="molecule type" value="Genomic_DNA"/>
</dbReference>
<keyword evidence="3 5" id="KW-1133">Transmembrane helix</keyword>
<keyword evidence="2 5" id="KW-0812">Transmembrane</keyword>
<feature type="transmembrane region" description="Helical" evidence="5">
    <location>
        <begin position="240"/>
        <end position="260"/>
    </location>
</feature>
<feature type="transmembrane region" description="Helical" evidence="5">
    <location>
        <begin position="79"/>
        <end position="95"/>
    </location>
</feature>
<evidence type="ECO:0000256" key="3">
    <source>
        <dbReference type="ARBA" id="ARBA00022989"/>
    </source>
</evidence>
<feature type="transmembrane region" description="Helical" evidence="5">
    <location>
        <begin position="202"/>
        <end position="220"/>
    </location>
</feature>
<evidence type="ECO:0000256" key="2">
    <source>
        <dbReference type="ARBA" id="ARBA00022692"/>
    </source>
</evidence>
<reference evidence="6 7" key="1">
    <citation type="submission" date="2019-09" db="EMBL/GenBank/DDBJ databases">
        <title>Draft genome sequence of Ginsengibacter sp. BR5-29.</title>
        <authorList>
            <person name="Im W.-T."/>
        </authorList>
    </citation>
    <scope>NUCLEOTIDE SEQUENCE [LARGE SCALE GENOMIC DNA]</scope>
    <source>
        <strain evidence="6 7">BR5-29</strain>
    </source>
</reference>
<dbReference type="PANTHER" id="PTHR23514">
    <property type="entry name" value="BYPASS OF STOP CODON PROTEIN 6"/>
    <property type="match status" value="1"/>
</dbReference>
<gene>
    <name evidence="6" type="ORF">FW778_11750</name>
</gene>
<feature type="transmembrane region" description="Helical" evidence="5">
    <location>
        <begin position="101"/>
        <end position="123"/>
    </location>
</feature>
<comment type="caution">
    <text evidence="6">The sequence shown here is derived from an EMBL/GenBank/DDBJ whole genome shotgun (WGS) entry which is preliminary data.</text>
</comment>
<proteinExistence type="predicted"/>
<keyword evidence="4 5" id="KW-0472">Membrane</keyword>
<evidence type="ECO:0000256" key="4">
    <source>
        <dbReference type="ARBA" id="ARBA00023136"/>
    </source>
</evidence>
<name>A0A5J5IH32_9BACT</name>
<comment type="subcellular location">
    <subcellularLocation>
        <location evidence="1">Membrane</location>
        <topology evidence="1">Multi-pass membrane protein</topology>
    </subcellularLocation>
</comment>
<feature type="transmembrane region" description="Helical" evidence="5">
    <location>
        <begin position="47"/>
        <end position="67"/>
    </location>
</feature>
<feature type="transmembrane region" description="Helical" evidence="5">
    <location>
        <begin position="272"/>
        <end position="289"/>
    </location>
</feature>
<dbReference type="AlphaFoldDB" id="A0A5J5IH32"/>
<feature type="transmembrane region" description="Helical" evidence="5">
    <location>
        <begin position="328"/>
        <end position="352"/>
    </location>
</feature>
<evidence type="ECO:0000313" key="6">
    <source>
        <dbReference type="EMBL" id="KAA9039485.1"/>
    </source>
</evidence>
<feature type="transmembrane region" description="Helical" evidence="5">
    <location>
        <begin position="12"/>
        <end position="35"/>
    </location>
</feature>
<feature type="transmembrane region" description="Helical" evidence="5">
    <location>
        <begin position="358"/>
        <end position="377"/>
    </location>
</feature>
<keyword evidence="7" id="KW-1185">Reference proteome</keyword>
<dbReference type="GO" id="GO:0022857">
    <property type="term" value="F:transmembrane transporter activity"/>
    <property type="evidence" value="ECO:0007669"/>
    <property type="project" value="InterPro"/>
</dbReference>
<dbReference type="CDD" id="cd17393">
    <property type="entry name" value="MFS_MosC_like"/>
    <property type="match status" value="1"/>
</dbReference>
<protein>
    <submittedName>
        <fullName evidence="6">MFS transporter</fullName>
    </submittedName>
</protein>
<evidence type="ECO:0000313" key="7">
    <source>
        <dbReference type="Proteomes" id="UP000326903"/>
    </source>
</evidence>
<evidence type="ECO:0000256" key="5">
    <source>
        <dbReference type="SAM" id="Phobius"/>
    </source>
</evidence>